<accession>A0A6B2M2Z8</accession>
<evidence type="ECO:0000313" key="6">
    <source>
        <dbReference type="Proteomes" id="UP000478417"/>
    </source>
</evidence>
<dbReference type="InterPro" id="IPR003697">
    <property type="entry name" value="Maf-like"/>
</dbReference>
<feature type="site" description="Important for substrate specificity" evidence="4">
    <location>
        <position position="73"/>
    </location>
</feature>
<evidence type="ECO:0000313" key="5">
    <source>
        <dbReference type="EMBL" id="NDV62474.1"/>
    </source>
</evidence>
<dbReference type="Gene3D" id="3.90.950.10">
    <property type="match status" value="1"/>
</dbReference>
<dbReference type="PANTHER" id="PTHR43213:SF5">
    <property type="entry name" value="BIFUNCTIONAL DTTP_UTP PYROPHOSPHATASE_METHYLTRANSFERASE PROTEIN-RELATED"/>
    <property type="match status" value="1"/>
</dbReference>
<evidence type="ECO:0000256" key="3">
    <source>
        <dbReference type="ARBA" id="ARBA00023080"/>
    </source>
</evidence>
<reference evidence="5 6" key="1">
    <citation type="submission" date="2020-02" db="EMBL/GenBank/DDBJ databases">
        <title>Albibacoteraceae fam. nov., the first described family within the subdivision 4 Verrucomicrobia.</title>
        <authorList>
            <person name="Xi F."/>
        </authorList>
    </citation>
    <scope>NUCLEOTIDE SEQUENCE [LARGE SCALE GENOMIC DNA]</scope>
    <source>
        <strain evidence="5 6">CK1056</strain>
    </source>
</reference>
<dbReference type="Proteomes" id="UP000478417">
    <property type="component" value="Unassembled WGS sequence"/>
</dbReference>
<protein>
    <recommendedName>
        <fullName evidence="4">dTTP/UTP pyrophosphatase</fullName>
        <shortName evidence="4">dTTPase/UTPase</shortName>
        <ecNumber evidence="4">3.6.1.9</ecNumber>
    </recommendedName>
    <alternativeName>
        <fullName evidence="4">Nucleoside triphosphate pyrophosphatase</fullName>
    </alternativeName>
    <alternativeName>
        <fullName evidence="4">Nucleotide pyrophosphatase</fullName>
        <shortName evidence="4">Nucleotide PPase</shortName>
    </alternativeName>
</protein>
<dbReference type="RefSeq" id="WP_163964394.1">
    <property type="nucleotide sequence ID" value="NZ_JAAGNX010000002.1"/>
</dbReference>
<organism evidence="5 6">
    <name type="scientific">Oceanipulchritudo coccoides</name>
    <dbReference type="NCBI Taxonomy" id="2706888"/>
    <lineage>
        <taxon>Bacteria</taxon>
        <taxon>Pseudomonadati</taxon>
        <taxon>Verrucomicrobiota</taxon>
        <taxon>Opitutia</taxon>
        <taxon>Puniceicoccales</taxon>
        <taxon>Oceanipulchritudinaceae</taxon>
        <taxon>Oceanipulchritudo</taxon>
    </lineage>
</organism>
<comment type="cofactor">
    <cofactor evidence="1 4">
        <name>a divalent metal cation</name>
        <dbReference type="ChEBI" id="CHEBI:60240"/>
    </cofactor>
</comment>
<dbReference type="EMBL" id="JAAGNX010000002">
    <property type="protein sequence ID" value="NDV62474.1"/>
    <property type="molecule type" value="Genomic_DNA"/>
</dbReference>
<keyword evidence="2 4" id="KW-0378">Hydrolase</keyword>
<dbReference type="EC" id="3.6.1.9" evidence="4"/>
<dbReference type="AlphaFoldDB" id="A0A6B2M2Z8"/>
<comment type="catalytic activity">
    <reaction evidence="4">
        <text>dTTP + H2O = dTMP + diphosphate + H(+)</text>
        <dbReference type="Rhea" id="RHEA:28534"/>
        <dbReference type="ChEBI" id="CHEBI:15377"/>
        <dbReference type="ChEBI" id="CHEBI:15378"/>
        <dbReference type="ChEBI" id="CHEBI:33019"/>
        <dbReference type="ChEBI" id="CHEBI:37568"/>
        <dbReference type="ChEBI" id="CHEBI:63528"/>
        <dbReference type="EC" id="3.6.1.9"/>
    </reaction>
</comment>
<gene>
    <name evidence="5" type="primary">maf</name>
    <name evidence="5" type="ORF">G0Q06_08435</name>
</gene>
<feature type="site" description="Important for substrate specificity" evidence="4">
    <location>
        <position position="15"/>
    </location>
</feature>
<dbReference type="GO" id="GO:0009117">
    <property type="term" value="P:nucleotide metabolic process"/>
    <property type="evidence" value="ECO:0007669"/>
    <property type="project" value="UniProtKB-KW"/>
</dbReference>
<dbReference type="InterPro" id="IPR029001">
    <property type="entry name" value="ITPase-like_fam"/>
</dbReference>
<feature type="active site" description="Proton acceptor" evidence="4">
    <location>
        <position position="72"/>
    </location>
</feature>
<comment type="similarity">
    <text evidence="4">Belongs to the Maf family. YhdE subfamily.</text>
</comment>
<dbReference type="HAMAP" id="MF_00528">
    <property type="entry name" value="Maf"/>
    <property type="match status" value="1"/>
</dbReference>
<feature type="site" description="Important for substrate specificity" evidence="4">
    <location>
        <position position="155"/>
    </location>
</feature>
<dbReference type="SUPFAM" id="SSF52972">
    <property type="entry name" value="ITPase-like"/>
    <property type="match status" value="1"/>
</dbReference>
<comment type="function">
    <text evidence="4">Nucleoside triphosphate pyrophosphatase that hydrolyzes dTTP and UTP. May have a dual role in cell division arrest and in preventing the incorporation of modified nucleotides into cellular nucleic acids.</text>
</comment>
<dbReference type="CDD" id="cd00555">
    <property type="entry name" value="Maf"/>
    <property type="match status" value="1"/>
</dbReference>
<evidence type="ECO:0000256" key="4">
    <source>
        <dbReference type="HAMAP-Rule" id="MF_00528"/>
    </source>
</evidence>
<dbReference type="PANTHER" id="PTHR43213">
    <property type="entry name" value="BIFUNCTIONAL DTTP/UTP PYROPHOSPHATASE/METHYLTRANSFERASE PROTEIN-RELATED"/>
    <property type="match status" value="1"/>
</dbReference>
<sequence length="197" mass="22122">MKAPVEWILASGSPRRRELLSQLKADFRVVTADVEEWEPDHADPVEQVEENARRKGEAVAARHADALVIAADTTVALGKRLFAKPKNPDHAVSMLTELSGRTHQVLTGVALFFNGQSHVFHESSSVEFRPLDPEQISIYMERVHVFDKAGAYAIQEHGDLVIERYSGSFENIMGLPVQRLRDELVSRGWELLPELDD</sequence>
<dbReference type="Pfam" id="PF02545">
    <property type="entry name" value="Maf"/>
    <property type="match status" value="1"/>
</dbReference>
<evidence type="ECO:0000256" key="1">
    <source>
        <dbReference type="ARBA" id="ARBA00001968"/>
    </source>
</evidence>
<dbReference type="GO" id="GO:0047429">
    <property type="term" value="F:nucleoside triphosphate diphosphatase activity"/>
    <property type="evidence" value="ECO:0007669"/>
    <property type="project" value="UniProtKB-EC"/>
</dbReference>
<keyword evidence="4" id="KW-0963">Cytoplasm</keyword>
<comment type="catalytic activity">
    <reaction evidence="4">
        <text>UTP + H2O = UMP + diphosphate + H(+)</text>
        <dbReference type="Rhea" id="RHEA:29395"/>
        <dbReference type="ChEBI" id="CHEBI:15377"/>
        <dbReference type="ChEBI" id="CHEBI:15378"/>
        <dbReference type="ChEBI" id="CHEBI:33019"/>
        <dbReference type="ChEBI" id="CHEBI:46398"/>
        <dbReference type="ChEBI" id="CHEBI:57865"/>
        <dbReference type="EC" id="3.6.1.9"/>
    </reaction>
</comment>
<dbReference type="NCBIfam" id="TIGR00172">
    <property type="entry name" value="maf"/>
    <property type="match status" value="1"/>
</dbReference>
<dbReference type="GO" id="GO:0005737">
    <property type="term" value="C:cytoplasm"/>
    <property type="evidence" value="ECO:0007669"/>
    <property type="project" value="UniProtKB-SubCell"/>
</dbReference>
<keyword evidence="6" id="KW-1185">Reference proteome</keyword>
<evidence type="ECO:0000256" key="2">
    <source>
        <dbReference type="ARBA" id="ARBA00022801"/>
    </source>
</evidence>
<proteinExistence type="inferred from homology"/>
<comment type="caution">
    <text evidence="5">The sequence shown here is derived from an EMBL/GenBank/DDBJ whole genome shotgun (WGS) entry which is preliminary data.</text>
</comment>
<keyword evidence="3 4" id="KW-0546">Nucleotide metabolism</keyword>
<comment type="caution">
    <text evidence="4">Lacks conserved residue(s) required for the propagation of feature annotation.</text>
</comment>
<comment type="subcellular location">
    <subcellularLocation>
        <location evidence="4">Cytoplasm</location>
    </subcellularLocation>
</comment>
<dbReference type="PIRSF" id="PIRSF006305">
    <property type="entry name" value="Maf"/>
    <property type="match status" value="1"/>
</dbReference>
<name>A0A6B2M2Z8_9BACT</name>